<evidence type="ECO:0000259" key="4">
    <source>
        <dbReference type="Pfam" id="PF00135"/>
    </source>
</evidence>
<dbReference type="EC" id="3.1.1.-" evidence="3"/>
<dbReference type="EMBL" id="JAQJAN010000004">
    <property type="protein sequence ID" value="KAJ5731858.1"/>
    <property type="molecule type" value="Genomic_DNA"/>
</dbReference>
<dbReference type="Pfam" id="PF00135">
    <property type="entry name" value="COesterase"/>
    <property type="match status" value="1"/>
</dbReference>
<dbReference type="SUPFAM" id="SSF53474">
    <property type="entry name" value="alpha/beta-Hydrolases"/>
    <property type="match status" value="1"/>
</dbReference>
<dbReference type="Proteomes" id="UP001215712">
    <property type="component" value="Unassembled WGS sequence"/>
</dbReference>
<evidence type="ECO:0000313" key="5">
    <source>
        <dbReference type="EMBL" id="KAJ5731858.1"/>
    </source>
</evidence>
<sequence>MTIVQSLATDIGGDVVEVVLPTHTTPSYEQRIIGKTSLASGIEEFRGVPYGIVPARWQHSSLRDRLPDDIFYATKNGPSASALDAVGIDPKTAKLPVYVYIHGGAYSFGAGTDPMWDPARLVKRSVGVRTPILVATVNYRLGIFGFGAASELIQVQPDGQLKGCNFGLADQRVALRWVKHNIAAFGGNSNRITLGGQSAGGSSSHALILESVFGKREPLAQRAIVQSGALGVLGPISMKAADERWTVFCDKAGTPDSDSSARLKFMTDVPAEDLVKTFHELKWFVSPLIVDDLTILENSNGRWDIRLHGNQEPISEAPINGSEVISVLIGDTDLEGRMHFDSVSRITKFNQLHGILANTIPGKFLDEFYSVYGLHQDMSAADIQKQLFHFLSDFQFGHPVQLAREELMHSKKPQVTELTARPTLVQSYRVNFGNPFPGINFQQAHHCVDLIYIYDCFAEALDAVDESLPAEVVKNRVLVRRMQDDWIRFIAAPLDMTQDGSATNYNADRTTSIVNMELDPDWCARQKRFDLLSRYRRIAGQVMAELTGV</sequence>
<comment type="caution">
    <text evidence="5">The sequence shown here is derived from an EMBL/GenBank/DDBJ whole genome shotgun (WGS) entry which is preliminary data.</text>
</comment>
<gene>
    <name evidence="5" type="ORF">N7493_003339</name>
</gene>
<evidence type="ECO:0000313" key="6">
    <source>
        <dbReference type="Proteomes" id="UP001215712"/>
    </source>
</evidence>
<dbReference type="GO" id="GO:0016787">
    <property type="term" value="F:hydrolase activity"/>
    <property type="evidence" value="ECO:0007669"/>
    <property type="project" value="UniProtKB-KW"/>
</dbReference>
<evidence type="ECO:0000256" key="1">
    <source>
        <dbReference type="ARBA" id="ARBA00005964"/>
    </source>
</evidence>
<protein>
    <recommendedName>
        <fullName evidence="3">Carboxylic ester hydrolase</fullName>
        <ecNumber evidence="3">3.1.1.-</ecNumber>
    </recommendedName>
</protein>
<dbReference type="GO" id="GO:0072330">
    <property type="term" value="P:monocarboxylic acid biosynthetic process"/>
    <property type="evidence" value="ECO:0007669"/>
    <property type="project" value="UniProtKB-ARBA"/>
</dbReference>
<keyword evidence="2 3" id="KW-0378">Hydrolase</keyword>
<dbReference type="PANTHER" id="PTHR11559">
    <property type="entry name" value="CARBOXYLESTERASE"/>
    <property type="match status" value="1"/>
</dbReference>
<reference evidence="5" key="1">
    <citation type="journal article" date="2023" name="IMA Fungus">
        <title>Comparative genomic study of the Penicillium genus elucidates a diverse pangenome and 15 lateral gene transfer events.</title>
        <authorList>
            <person name="Petersen C."/>
            <person name="Sorensen T."/>
            <person name="Nielsen M.R."/>
            <person name="Sondergaard T.E."/>
            <person name="Sorensen J.L."/>
            <person name="Fitzpatrick D.A."/>
            <person name="Frisvad J.C."/>
            <person name="Nielsen K.L."/>
        </authorList>
    </citation>
    <scope>NUCLEOTIDE SEQUENCE</scope>
    <source>
        <strain evidence="5">IBT 17514</strain>
    </source>
</reference>
<name>A0AAD6HQE8_9EURO</name>
<dbReference type="Gene3D" id="3.40.50.1820">
    <property type="entry name" value="alpha/beta hydrolase"/>
    <property type="match status" value="1"/>
</dbReference>
<dbReference type="InterPro" id="IPR002018">
    <property type="entry name" value="CarbesteraseB"/>
</dbReference>
<dbReference type="AlphaFoldDB" id="A0AAD6HQE8"/>
<comment type="similarity">
    <text evidence="1 3">Belongs to the type-B carboxylesterase/lipase family.</text>
</comment>
<keyword evidence="6" id="KW-1185">Reference proteome</keyword>
<organism evidence="5 6">
    <name type="scientific">Penicillium malachiteum</name>
    <dbReference type="NCBI Taxonomy" id="1324776"/>
    <lineage>
        <taxon>Eukaryota</taxon>
        <taxon>Fungi</taxon>
        <taxon>Dikarya</taxon>
        <taxon>Ascomycota</taxon>
        <taxon>Pezizomycotina</taxon>
        <taxon>Eurotiomycetes</taxon>
        <taxon>Eurotiomycetidae</taxon>
        <taxon>Eurotiales</taxon>
        <taxon>Aspergillaceae</taxon>
        <taxon>Penicillium</taxon>
    </lineage>
</organism>
<reference evidence="5" key="2">
    <citation type="submission" date="2023-01" db="EMBL/GenBank/DDBJ databases">
        <authorList>
            <person name="Petersen C."/>
        </authorList>
    </citation>
    <scope>NUCLEOTIDE SEQUENCE</scope>
    <source>
        <strain evidence="5">IBT 17514</strain>
    </source>
</reference>
<dbReference type="GO" id="GO:0017000">
    <property type="term" value="P:antibiotic biosynthetic process"/>
    <property type="evidence" value="ECO:0007669"/>
    <property type="project" value="UniProtKB-ARBA"/>
</dbReference>
<dbReference type="PROSITE" id="PS00122">
    <property type="entry name" value="CARBOXYLESTERASE_B_1"/>
    <property type="match status" value="1"/>
</dbReference>
<evidence type="ECO:0000256" key="3">
    <source>
        <dbReference type="RuleBase" id="RU361235"/>
    </source>
</evidence>
<feature type="domain" description="Carboxylesterase type B" evidence="4">
    <location>
        <begin position="91"/>
        <end position="491"/>
    </location>
</feature>
<dbReference type="InterPro" id="IPR029058">
    <property type="entry name" value="AB_hydrolase_fold"/>
</dbReference>
<proteinExistence type="inferred from homology"/>
<evidence type="ECO:0000256" key="2">
    <source>
        <dbReference type="ARBA" id="ARBA00022801"/>
    </source>
</evidence>
<dbReference type="InterPro" id="IPR019826">
    <property type="entry name" value="Carboxylesterase_B_AS"/>
</dbReference>
<dbReference type="InterPro" id="IPR050309">
    <property type="entry name" value="Type-B_Carboxylest/Lipase"/>
</dbReference>
<accession>A0AAD6HQE8</accession>